<evidence type="ECO:0000313" key="4">
    <source>
        <dbReference type="Proteomes" id="UP000182284"/>
    </source>
</evidence>
<feature type="signal peptide" evidence="1">
    <location>
        <begin position="1"/>
        <end position="29"/>
    </location>
</feature>
<dbReference type="OrthoDB" id="7840049at2"/>
<evidence type="ECO:0000259" key="2">
    <source>
        <dbReference type="Pfam" id="PF13472"/>
    </source>
</evidence>
<dbReference type="Pfam" id="PF13472">
    <property type="entry name" value="Lipase_GDSL_2"/>
    <property type="match status" value="1"/>
</dbReference>
<dbReference type="AlphaFoldDB" id="A0A1G7KU74"/>
<dbReference type="CDD" id="cd00229">
    <property type="entry name" value="SGNH_hydrolase"/>
    <property type="match status" value="1"/>
</dbReference>
<organism evidence="3 4">
    <name type="scientific">Celeribacter baekdonensis</name>
    <dbReference type="NCBI Taxonomy" id="875171"/>
    <lineage>
        <taxon>Bacteria</taxon>
        <taxon>Pseudomonadati</taxon>
        <taxon>Pseudomonadota</taxon>
        <taxon>Alphaproteobacteria</taxon>
        <taxon>Rhodobacterales</taxon>
        <taxon>Roseobacteraceae</taxon>
        <taxon>Celeribacter</taxon>
    </lineage>
</organism>
<proteinExistence type="predicted"/>
<gene>
    <name evidence="3" type="ORF">SAMN04488117_10440</name>
</gene>
<feature type="chain" id="PRO_5010336065" evidence="1">
    <location>
        <begin position="30"/>
        <end position="245"/>
    </location>
</feature>
<dbReference type="InterPro" id="IPR051532">
    <property type="entry name" value="Ester_Hydrolysis_Enzymes"/>
</dbReference>
<dbReference type="PANTHER" id="PTHR30383">
    <property type="entry name" value="THIOESTERASE 1/PROTEASE 1/LYSOPHOSPHOLIPASE L1"/>
    <property type="match status" value="1"/>
</dbReference>
<dbReference type="EMBL" id="FNBL01000004">
    <property type="protein sequence ID" value="SDF40646.1"/>
    <property type="molecule type" value="Genomic_DNA"/>
</dbReference>
<feature type="domain" description="SGNH hydrolase-type esterase" evidence="2">
    <location>
        <begin position="46"/>
        <end position="229"/>
    </location>
</feature>
<protein>
    <submittedName>
        <fullName evidence="3">Lysophospholipase L1</fullName>
    </submittedName>
</protein>
<dbReference type="SUPFAM" id="SSF52266">
    <property type="entry name" value="SGNH hydrolase"/>
    <property type="match status" value="1"/>
</dbReference>
<dbReference type="GO" id="GO:0004622">
    <property type="term" value="F:phosphatidylcholine lysophospholipase activity"/>
    <property type="evidence" value="ECO:0007669"/>
    <property type="project" value="TreeGrafter"/>
</dbReference>
<evidence type="ECO:0000313" key="3">
    <source>
        <dbReference type="EMBL" id="SDF40646.1"/>
    </source>
</evidence>
<reference evidence="3 4" key="1">
    <citation type="submission" date="2016-10" db="EMBL/GenBank/DDBJ databases">
        <authorList>
            <person name="de Groot N.N."/>
        </authorList>
    </citation>
    <scope>NUCLEOTIDE SEQUENCE [LARGE SCALE GENOMIC DNA]</scope>
    <source>
        <strain evidence="3 4">DSM 27375</strain>
    </source>
</reference>
<dbReference type="InterPro" id="IPR036514">
    <property type="entry name" value="SGNH_hydro_sf"/>
</dbReference>
<keyword evidence="1" id="KW-0732">Signal</keyword>
<evidence type="ECO:0000256" key="1">
    <source>
        <dbReference type="SAM" id="SignalP"/>
    </source>
</evidence>
<sequence>MQLKSGFYGLLAVLLCALSLIGAPRDAWAQTTQETAAEGDAARILAIGDSMMAWHMITGNSIADALSDALNEPVVNRSVAGARILYGLPITGALGLKIAKQYHGKPWDWVVINGGGNDLWLGCGCGKCERKINRMVTISGTSGDIPQLISRIRKTGARVVFVGYLRSPGVDSVIDACRPAGDALEARLIQMAEQMDGVYFLSIADLVPEGDRSYHGADMIHPSKKGSQAIGRLVADLIRKVDENR</sequence>
<dbReference type="Proteomes" id="UP000182284">
    <property type="component" value="Unassembled WGS sequence"/>
</dbReference>
<accession>A0A1G7KU74</accession>
<dbReference type="InterPro" id="IPR013830">
    <property type="entry name" value="SGNH_hydro"/>
</dbReference>
<dbReference type="Gene3D" id="3.40.50.1110">
    <property type="entry name" value="SGNH hydrolase"/>
    <property type="match status" value="1"/>
</dbReference>
<dbReference type="RefSeq" id="WP_074643702.1">
    <property type="nucleotide sequence ID" value="NZ_FNBL01000004.1"/>
</dbReference>
<dbReference type="PANTHER" id="PTHR30383:SF5">
    <property type="entry name" value="SGNH HYDROLASE-TYPE ESTERASE DOMAIN-CONTAINING PROTEIN"/>
    <property type="match status" value="1"/>
</dbReference>
<name>A0A1G7KU74_9RHOB</name>